<proteinExistence type="predicted"/>
<dbReference type="Proteomes" id="UP000553632">
    <property type="component" value="Unassembled WGS sequence"/>
</dbReference>
<evidence type="ECO:0000313" key="1">
    <source>
        <dbReference type="EMBL" id="KAF4741403.1"/>
    </source>
</evidence>
<reference evidence="1 2" key="1">
    <citation type="submission" date="2020-04" db="EMBL/GenBank/DDBJ databases">
        <title>Perkinsus olseni comparative genomics.</title>
        <authorList>
            <person name="Bogema D.R."/>
        </authorList>
    </citation>
    <scope>NUCLEOTIDE SEQUENCE [LARGE SCALE GENOMIC DNA]</scope>
    <source>
        <strain evidence="1 2">ATCC PRA-207</strain>
    </source>
</reference>
<gene>
    <name evidence="1" type="ORF">FOZ63_020383</name>
</gene>
<keyword evidence="2" id="KW-1185">Reference proteome</keyword>
<accession>A0A7J6T8G7</accession>
<name>A0A7J6T8G7_PEROL</name>
<dbReference type="EMBL" id="JABANO010012676">
    <property type="protein sequence ID" value="KAF4741403.1"/>
    <property type="molecule type" value="Genomic_DNA"/>
</dbReference>
<organism evidence="1 2">
    <name type="scientific">Perkinsus olseni</name>
    <name type="common">Perkinsus atlanticus</name>
    <dbReference type="NCBI Taxonomy" id="32597"/>
    <lineage>
        <taxon>Eukaryota</taxon>
        <taxon>Sar</taxon>
        <taxon>Alveolata</taxon>
        <taxon>Perkinsozoa</taxon>
        <taxon>Perkinsea</taxon>
        <taxon>Perkinsida</taxon>
        <taxon>Perkinsidae</taxon>
        <taxon>Perkinsus</taxon>
    </lineage>
</organism>
<comment type="caution">
    <text evidence="1">The sequence shown here is derived from an EMBL/GenBank/DDBJ whole genome shotgun (WGS) entry which is preliminary data.</text>
</comment>
<dbReference type="AlphaFoldDB" id="A0A7J6T8G7"/>
<sequence>MNEVDLREKRQLGLDAAWTYDGRASDIPFLPLVHGVHHELVSAATLFDIKDYDWPLMAELVTSDRVAEIAKTVAAGKVRSAV</sequence>
<evidence type="ECO:0000313" key="2">
    <source>
        <dbReference type="Proteomes" id="UP000553632"/>
    </source>
</evidence>
<protein>
    <submittedName>
        <fullName evidence="1">Uncharacterized protein</fullName>
    </submittedName>
</protein>